<feature type="compositionally biased region" description="Low complexity" evidence="1">
    <location>
        <begin position="106"/>
        <end position="121"/>
    </location>
</feature>
<evidence type="ECO:0000313" key="4">
    <source>
        <dbReference type="Proteomes" id="UP001049518"/>
    </source>
</evidence>
<dbReference type="PANTHER" id="PTHR46825:SF7">
    <property type="entry name" value="D-ALANYL-D-ALANINE CARBOXYPEPTIDASE"/>
    <property type="match status" value="1"/>
</dbReference>
<evidence type="ECO:0000313" key="3">
    <source>
        <dbReference type="EMBL" id="QXJ20772.1"/>
    </source>
</evidence>
<evidence type="ECO:0000259" key="2">
    <source>
        <dbReference type="Pfam" id="PF00144"/>
    </source>
</evidence>
<proteinExistence type="predicted"/>
<dbReference type="Pfam" id="PF00144">
    <property type="entry name" value="Beta-lactamase"/>
    <property type="match status" value="1"/>
</dbReference>
<reference evidence="3" key="1">
    <citation type="submission" date="2020-07" db="EMBL/GenBank/DDBJ databases">
        <authorList>
            <person name="Tarantini F.S."/>
            <person name="Hong K.W."/>
            <person name="Chan K.G."/>
        </authorList>
    </citation>
    <scope>NUCLEOTIDE SEQUENCE</scope>
    <source>
        <strain evidence="3">32-07</strain>
    </source>
</reference>
<organism evidence="3 4">
    <name type="scientific">Actinomadura graeca</name>
    <dbReference type="NCBI Taxonomy" id="2750812"/>
    <lineage>
        <taxon>Bacteria</taxon>
        <taxon>Bacillati</taxon>
        <taxon>Actinomycetota</taxon>
        <taxon>Actinomycetes</taxon>
        <taxon>Streptosporangiales</taxon>
        <taxon>Thermomonosporaceae</taxon>
        <taxon>Actinomadura</taxon>
    </lineage>
</organism>
<evidence type="ECO:0000256" key="1">
    <source>
        <dbReference type="SAM" id="MobiDB-lite"/>
    </source>
</evidence>
<protein>
    <submittedName>
        <fullName evidence="3">Beta-lactamase family protein</fullName>
    </submittedName>
</protein>
<gene>
    <name evidence="3" type="ORF">AGRA3207_001542</name>
</gene>
<feature type="domain" description="Beta-lactamase-related" evidence="2">
    <location>
        <begin position="1"/>
        <end position="128"/>
    </location>
</feature>
<dbReference type="InterPro" id="IPR012338">
    <property type="entry name" value="Beta-lactam/transpept-like"/>
</dbReference>
<sequence>MRQLLQHTSGLYDYVDDLDIFAEGEFEKHRYYHHAPEQLVEIAMRHRPDFPAGDISADGNPKWKYSNTGYALAGMIITRVAAHPWEQEAKRRIVWSLGLAHTPSPRAASTRGRTRGASTSSRRTEHAETSSTSTRWAT</sequence>
<dbReference type="InterPro" id="IPR001466">
    <property type="entry name" value="Beta-lactam-related"/>
</dbReference>
<dbReference type="Proteomes" id="UP001049518">
    <property type="component" value="Chromosome"/>
</dbReference>
<dbReference type="Gene3D" id="3.40.710.10">
    <property type="entry name" value="DD-peptidase/beta-lactamase superfamily"/>
    <property type="match status" value="1"/>
</dbReference>
<name>A0ABX8QTL0_9ACTN</name>
<feature type="region of interest" description="Disordered" evidence="1">
    <location>
        <begin position="102"/>
        <end position="138"/>
    </location>
</feature>
<feature type="compositionally biased region" description="Polar residues" evidence="1">
    <location>
        <begin position="129"/>
        <end position="138"/>
    </location>
</feature>
<keyword evidence="4" id="KW-1185">Reference proteome</keyword>
<dbReference type="PANTHER" id="PTHR46825">
    <property type="entry name" value="D-ALANYL-D-ALANINE-CARBOXYPEPTIDASE/ENDOPEPTIDASE AMPH"/>
    <property type="match status" value="1"/>
</dbReference>
<dbReference type="EMBL" id="CP059572">
    <property type="protein sequence ID" value="QXJ20772.1"/>
    <property type="molecule type" value="Genomic_DNA"/>
</dbReference>
<accession>A0ABX8QTL0</accession>
<dbReference type="InterPro" id="IPR050491">
    <property type="entry name" value="AmpC-like"/>
</dbReference>
<dbReference type="SUPFAM" id="SSF56601">
    <property type="entry name" value="beta-lactamase/transpeptidase-like"/>
    <property type="match status" value="1"/>
</dbReference>